<keyword evidence="6" id="KW-1185">Reference proteome</keyword>
<dbReference type="EnsemblProtists" id="EKX50247">
    <property type="protein sequence ID" value="EKX50247"/>
    <property type="gene ID" value="GUITHDRAFT_104061"/>
</dbReference>
<dbReference type="SUPFAM" id="SSF52047">
    <property type="entry name" value="RNI-like"/>
    <property type="match status" value="1"/>
</dbReference>
<dbReference type="GO" id="GO:0006913">
    <property type="term" value="P:nucleocytoplasmic transport"/>
    <property type="evidence" value="ECO:0007669"/>
    <property type="project" value="TreeGrafter"/>
</dbReference>
<dbReference type="PaxDb" id="55529-EKX50247"/>
<evidence type="ECO:0000313" key="5">
    <source>
        <dbReference type="EnsemblProtists" id="EKX50247"/>
    </source>
</evidence>
<dbReference type="Proteomes" id="UP000011087">
    <property type="component" value="Unassembled WGS sequence"/>
</dbReference>
<proteinExistence type="predicted"/>
<dbReference type="eggNOG" id="KOG4308">
    <property type="taxonomic scope" value="Eukaryota"/>
</dbReference>
<reference evidence="6" key="2">
    <citation type="submission" date="2012-11" db="EMBL/GenBank/DDBJ databases">
        <authorList>
            <person name="Kuo A."/>
            <person name="Curtis B.A."/>
            <person name="Tanifuji G."/>
            <person name="Burki F."/>
            <person name="Gruber A."/>
            <person name="Irimia M."/>
            <person name="Maruyama S."/>
            <person name="Arias M.C."/>
            <person name="Ball S.G."/>
            <person name="Gile G.H."/>
            <person name="Hirakawa Y."/>
            <person name="Hopkins J.F."/>
            <person name="Rensing S.A."/>
            <person name="Schmutz J."/>
            <person name="Symeonidi A."/>
            <person name="Elias M."/>
            <person name="Eveleigh R.J."/>
            <person name="Herman E.K."/>
            <person name="Klute M.J."/>
            <person name="Nakayama T."/>
            <person name="Obornik M."/>
            <person name="Reyes-Prieto A."/>
            <person name="Armbrust E.V."/>
            <person name="Aves S.J."/>
            <person name="Beiko R.G."/>
            <person name="Coutinho P."/>
            <person name="Dacks J.B."/>
            <person name="Durnford D.G."/>
            <person name="Fast N.M."/>
            <person name="Green B.R."/>
            <person name="Grisdale C."/>
            <person name="Hempe F."/>
            <person name="Henrissat B."/>
            <person name="Hoppner M.P."/>
            <person name="Ishida K.-I."/>
            <person name="Kim E."/>
            <person name="Koreny L."/>
            <person name="Kroth P.G."/>
            <person name="Liu Y."/>
            <person name="Malik S.-B."/>
            <person name="Maier U.G."/>
            <person name="McRose D."/>
            <person name="Mock T."/>
            <person name="Neilson J.A."/>
            <person name="Onodera N.T."/>
            <person name="Poole A.M."/>
            <person name="Pritham E.J."/>
            <person name="Richards T.A."/>
            <person name="Rocap G."/>
            <person name="Roy S.W."/>
            <person name="Sarai C."/>
            <person name="Schaack S."/>
            <person name="Shirato S."/>
            <person name="Slamovits C.H."/>
            <person name="Spencer D.F."/>
            <person name="Suzuki S."/>
            <person name="Worden A.Z."/>
            <person name="Zauner S."/>
            <person name="Barry K."/>
            <person name="Bell C."/>
            <person name="Bharti A.K."/>
            <person name="Crow J.A."/>
            <person name="Grimwood J."/>
            <person name="Kramer R."/>
            <person name="Lindquist E."/>
            <person name="Lucas S."/>
            <person name="Salamov A."/>
            <person name="McFadden G.I."/>
            <person name="Lane C.E."/>
            <person name="Keeling P.J."/>
            <person name="Gray M.W."/>
            <person name="Grigoriev I.V."/>
            <person name="Archibald J.M."/>
        </authorList>
    </citation>
    <scope>NUCLEOTIDE SEQUENCE</scope>
    <source>
        <strain evidence="6">CCMP2712</strain>
    </source>
</reference>
<dbReference type="Gene3D" id="3.80.10.10">
    <property type="entry name" value="Ribonuclease Inhibitor"/>
    <property type="match status" value="2"/>
</dbReference>
<dbReference type="InterPro" id="IPR001611">
    <property type="entry name" value="Leu-rich_rpt"/>
</dbReference>
<dbReference type="PANTHER" id="PTHR24113">
    <property type="entry name" value="RAN GTPASE-ACTIVATING PROTEIN 1"/>
    <property type="match status" value="1"/>
</dbReference>
<dbReference type="GeneID" id="17306862"/>
<dbReference type="Pfam" id="PF13516">
    <property type="entry name" value="LRR_6"/>
    <property type="match status" value="2"/>
</dbReference>
<dbReference type="KEGG" id="gtt:GUITHDRAFT_104061"/>
<keyword evidence="1" id="KW-0343">GTPase activation</keyword>
<evidence type="ECO:0000256" key="2">
    <source>
        <dbReference type="ARBA" id="ARBA00022614"/>
    </source>
</evidence>
<dbReference type="InterPro" id="IPR027038">
    <property type="entry name" value="RanGap"/>
</dbReference>
<dbReference type="GO" id="GO:0005829">
    <property type="term" value="C:cytosol"/>
    <property type="evidence" value="ECO:0007669"/>
    <property type="project" value="TreeGrafter"/>
</dbReference>
<dbReference type="GO" id="GO:0005096">
    <property type="term" value="F:GTPase activator activity"/>
    <property type="evidence" value="ECO:0007669"/>
    <property type="project" value="UniProtKB-KW"/>
</dbReference>
<dbReference type="RefSeq" id="XP_005837227.1">
    <property type="nucleotide sequence ID" value="XM_005837170.1"/>
</dbReference>
<dbReference type="InterPro" id="IPR032675">
    <property type="entry name" value="LRR_dom_sf"/>
</dbReference>
<keyword evidence="2" id="KW-0433">Leucine-rich repeat</keyword>
<evidence type="ECO:0000256" key="3">
    <source>
        <dbReference type="ARBA" id="ARBA00022737"/>
    </source>
</evidence>
<reference evidence="5" key="3">
    <citation type="submission" date="2016-03" db="UniProtKB">
        <authorList>
            <consortium name="EnsemblProtists"/>
        </authorList>
    </citation>
    <scope>IDENTIFICATION</scope>
</reference>
<dbReference type="GO" id="GO:0031267">
    <property type="term" value="F:small GTPase binding"/>
    <property type="evidence" value="ECO:0007669"/>
    <property type="project" value="TreeGrafter"/>
</dbReference>
<keyword evidence="3" id="KW-0677">Repeat</keyword>
<accession>L1JP65</accession>
<evidence type="ECO:0000256" key="1">
    <source>
        <dbReference type="ARBA" id="ARBA00022468"/>
    </source>
</evidence>
<dbReference type="HOGENOM" id="CLU_1339718_0_0_1"/>
<evidence type="ECO:0000313" key="4">
    <source>
        <dbReference type="EMBL" id="EKX50247.1"/>
    </source>
</evidence>
<organism evidence="4">
    <name type="scientific">Guillardia theta (strain CCMP2712)</name>
    <name type="common">Cryptophyte</name>
    <dbReference type="NCBI Taxonomy" id="905079"/>
    <lineage>
        <taxon>Eukaryota</taxon>
        <taxon>Cryptophyceae</taxon>
        <taxon>Pyrenomonadales</taxon>
        <taxon>Geminigeraceae</taxon>
        <taxon>Guillardia</taxon>
    </lineage>
</organism>
<dbReference type="EMBL" id="JH992979">
    <property type="protein sequence ID" value="EKX50247.1"/>
    <property type="molecule type" value="Genomic_DNA"/>
</dbReference>
<dbReference type="SMART" id="SM00368">
    <property type="entry name" value="LRR_RI"/>
    <property type="match status" value="3"/>
</dbReference>
<gene>
    <name evidence="4" type="ORF">GUITHDRAFT_104061</name>
</gene>
<sequence length="205" mass="22994">MQNEMPIDLTWFGKAIETSPSAVVDWLSVLFCKMIQDQINLSFNGVGDNEIKNIAKGFKKNIYCSTLILSNNFIHADGCQKLMEEILSNSASSVEALDLRNNCIGPGGAKAVARWIKQHKDLKEVYLSWNSIGNEGLYYIVQALGSKHRDALIDVSYGGYDRNEKCQDEGDETDWDEMDEKLKKMGIKTKDFGFPPRGLIGYPEA</sequence>
<dbReference type="GO" id="GO:0048471">
    <property type="term" value="C:perinuclear region of cytoplasm"/>
    <property type="evidence" value="ECO:0007669"/>
    <property type="project" value="TreeGrafter"/>
</dbReference>
<dbReference type="OrthoDB" id="120976at2759"/>
<evidence type="ECO:0000313" key="6">
    <source>
        <dbReference type="Proteomes" id="UP000011087"/>
    </source>
</evidence>
<dbReference type="PANTHER" id="PTHR24113:SF12">
    <property type="entry name" value="RAN GTPASE-ACTIVATING PROTEIN 1"/>
    <property type="match status" value="1"/>
</dbReference>
<protein>
    <submittedName>
        <fullName evidence="4 5">Uncharacterized protein</fullName>
    </submittedName>
</protein>
<name>L1JP65_GUITC</name>
<dbReference type="GO" id="GO:0005634">
    <property type="term" value="C:nucleus"/>
    <property type="evidence" value="ECO:0007669"/>
    <property type="project" value="TreeGrafter"/>
</dbReference>
<reference evidence="4 6" key="1">
    <citation type="journal article" date="2012" name="Nature">
        <title>Algal genomes reveal evolutionary mosaicism and the fate of nucleomorphs.</title>
        <authorList>
            <consortium name="DOE Joint Genome Institute"/>
            <person name="Curtis B.A."/>
            <person name="Tanifuji G."/>
            <person name="Burki F."/>
            <person name="Gruber A."/>
            <person name="Irimia M."/>
            <person name="Maruyama S."/>
            <person name="Arias M.C."/>
            <person name="Ball S.G."/>
            <person name="Gile G.H."/>
            <person name="Hirakawa Y."/>
            <person name="Hopkins J.F."/>
            <person name="Kuo A."/>
            <person name="Rensing S.A."/>
            <person name="Schmutz J."/>
            <person name="Symeonidi A."/>
            <person name="Elias M."/>
            <person name="Eveleigh R.J."/>
            <person name="Herman E.K."/>
            <person name="Klute M.J."/>
            <person name="Nakayama T."/>
            <person name="Obornik M."/>
            <person name="Reyes-Prieto A."/>
            <person name="Armbrust E.V."/>
            <person name="Aves S.J."/>
            <person name="Beiko R.G."/>
            <person name="Coutinho P."/>
            <person name="Dacks J.B."/>
            <person name="Durnford D.G."/>
            <person name="Fast N.M."/>
            <person name="Green B.R."/>
            <person name="Grisdale C.J."/>
            <person name="Hempel F."/>
            <person name="Henrissat B."/>
            <person name="Hoppner M.P."/>
            <person name="Ishida K."/>
            <person name="Kim E."/>
            <person name="Koreny L."/>
            <person name="Kroth P.G."/>
            <person name="Liu Y."/>
            <person name="Malik S.B."/>
            <person name="Maier U.G."/>
            <person name="McRose D."/>
            <person name="Mock T."/>
            <person name="Neilson J.A."/>
            <person name="Onodera N.T."/>
            <person name="Poole A.M."/>
            <person name="Pritham E.J."/>
            <person name="Richards T.A."/>
            <person name="Rocap G."/>
            <person name="Roy S.W."/>
            <person name="Sarai C."/>
            <person name="Schaack S."/>
            <person name="Shirato S."/>
            <person name="Slamovits C.H."/>
            <person name="Spencer D.F."/>
            <person name="Suzuki S."/>
            <person name="Worden A.Z."/>
            <person name="Zauner S."/>
            <person name="Barry K."/>
            <person name="Bell C."/>
            <person name="Bharti A.K."/>
            <person name="Crow J.A."/>
            <person name="Grimwood J."/>
            <person name="Kramer R."/>
            <person name="Lindquist E."/>
            <person name="Lucas S."/>
            <person name="Salamov A."/>
            <person name="McFadden G.I."/>
            <person name="Lane C.E."/>
            <person name="Keeling P.J."/>
            <person name="Gray M.W."/>
            <person name="Grigoriev I.V."/>
            <person name="Archibald J.M."/>
        </authorList>
    </citation>
    <scope>NUCLEOTIDE SEQUENCE</scope>
    <source>
        <strain evidence="4 6">CCMP2712</strain>
    </source>
</reference>
<dbReference type="AlphaFoldDB" id="L1JP65"/>